<accession>A0ABU0AEY4</accession>
<dbReference type="GO" id="GO:0008115">
    <property type="term" value="F:sarcosine oxidase activity"/>
    <property type="evidence" value="ECO:0007669"/>
    <property type="project" value="UniProtKB-EC"/>
</dbReference>
<dbReference type="PRINTS" id="PR00469">
    <property type="entry name" value="PNDRDTASEII"/>
</dbReference>
<dbReference type="Gene3D" id="3.50.50.60">
    <property type="entry name" value="FAD/NAD(P)-binding domain"/>
    <property type="match status" value="2"/>
</dbReference>
<keyword evidence="4" id="KW-1185">Reference proteome</keyword>
<dbReference type="SUPFAM" id="SSF51905">
    <property type="entry name" value="FAD/NAD(P)-binding domain"/>
    <property type="match status" value="1"/>
</dbReference>
<dbReference type="PANTHER" id="PTHR42949:SF3">
    <property type="entry name" value="ANAEROBIC GLYCEROL-3-PHOSPHATE DEHYDROGENASE SUBUNIT B"/>
    <property type="match status" value="1"/>
</dbReference>
<name>A0ABU0AEY4_9BACI</name>
<proteinExistence type="predicted"/>
<comment type="caution">
    <text evidence="3">The sequence shown here is derived from an EMBL/GenBank/DDBJ whole genome shotgun (WGS) entry which is preliminary data.</text>
</comment>
<evidence type="ECO:0000313" key="3">
    <source>
        <dbReference type="EMBL" id="MDQ0269813.1"/>
    </source>
</evidence>
<evidence type="ECO:0000256" key="1">
    <source>
        <dbReference type="ARBA" id="ARBA00023002"/>
    </source>
</evidence>
<keyword evidence="1 3" id="KW-0560">Oxidoreductase</keyword>
<dbReference type="PANTHER" id="PTHR42949">
    <property type="entry name" value="ANAEROBIC GLYCEROL-3-PHOSPHATE DEHYDROGENASE SUBUNIT B"/>
    <property type="match status" value="1"/>
</dbReference>
<dbReference type="InterPro" id="IPR023753">
    <property type="entry name" value="FAD/NAD-binding_dom"/>
</dbReference>
<protein>
    <submittedName>
        <fullName evidence="3">Sarcosine oxidase subunit alpha</fullName>
        <ecNumber evidence="3">1.5.3.1</ecNumber>
    </submittedName>
</protein>
<dbReference type="InterPro" id="IPR036188">
    <property type="entry name" value="FAD/NAD-bd_sf"/>
</dbReference>
<dbReference type="Pfam" id="PF07992">
    <property type="entry name" value="Pyr_redox_2"/>
    <property type="match status" value="1"/>
</dbReference>
<feature type="domain" description="FAD/NAD(P)-binding" evidence="2">
    <location>
        <begin position="4"/>
        <end position="287"/>
    </location>
</feature>
<organism evidence="3 4">
    <name type="scientific">Cytobacillus purgationiresistens</name>
    <dbReference type="NCBI Taxonomy" id="863449"/>
    <lineage>
        <taxon>Bacteria</taxon>
        <taxon>Bacillati</taxon>
        <taxon>Bacillota</taxon>
        <taxon>Bacilli</taxon>
        <taxon>Bacillales</taxon>
        <taxon>Bacillaceae</taxon>
        <taxon>Cytobacillus</taxon>
    </lineage>
</organism>
<dbReference type="PRINTS" id="PR00368">
    <property type="entry name" value="FADPNR"/>
</dbReference>
<evidence type="ECO:0000259" key="2">
    <source>
        <dbReference type="Pfam" id="PF07992"/>
    </source>
</evidence>
<dbReference type="RefSeq" id="WP_307473682.1">
    <property type="nucleotide sequence ID" value="NZ_JAUSUB010000005.1"/>
</dbReference>
<dbReference type="EMBL" id="JAUSUB010000005">
    <property type="protein sequence ID" value="MDQ0269813.1"/>
    <property type="molecule type" value="Genomic_DNA"/>
</dbReference>
<gene>
    <name evidence="3" type="ORF">J2S17_001685</name>
</gene>
<evidence type="ECO:0000313" key="4">
    <source>
        <dbReference type="Proteomes" id="UP001238088"/>
    </source>
</evidence>
<sequence>MDTDVLIIGAGPAGIVAAIETASKGLNVTIIDESNLLGGQLRQQTQMLQSLPSPYQSMRGFELAQDLTNQLTQFPIRYLLEHRIIGIYANGSLGITDELNVFPIMAKKIIVATGATENAISFPKWTLPGIMTIGAAQTLVNRDFVIPGKSAVIVGSTDFAMDIIHQLIDVGINIKGIIEQQPTIQAREMKKVNELYDIGLPFYVNASIKEARGIGEVKEVDIQLQDRVFTEYVDLVLVDGGRSPILDLFYQLNCSFGFGDKLGGWVPSYNQSFQTSVNDVFIAGNATGISVHGALLITGKIAATSVCEELEVLSREEAEKQSAELWKELESREYTDVFQERIKHIESYKSPMLKNQFIS</sequence>
<dbReference type="EC" id="1.5.3.1" evidence="3"/>
<dbReference type="InterPro" id="IPR051691">
    <property type="entry name" value="Metab_Enz_Cyan_OpOx_G3PDH"/>
</dbReference>
<reference evidence="3 4" key="1">
    <citation type="submission" date="2023-07" db="EMBL/GenBank/DDBJ databases">
        <title>Genomic Encyclopedia of Type Strains, Phase IV (KMG-IV): sequencing the most valuable type-strain genomes for metagenomic binning, comparative biology and taxonomic classification.</title>
        <authorList>
            <person name="Goeker M."/>
        </authorList>
    </citation>
    <scope>NUCLEOTIDE SEQUENCE [LARGE SCALE GENOMIC DNA]</scope>
    <source>
        <strain evidence="3 4">DSM 23494</strain>
    </source>
</reference>
<dbReference type="Proteomes" id="UP001238088">
    <property type="component" value="Unassembled WGS sequence"/>
</dbReference>